<comment type="cofactor">
    <cofactor evidence="1">
        <name>pyridoxal 5'-phosphate</name>
        <dbReference type="ChEBI" id="CHEBI:597326"/>
    </cofactor>
</comment>
<dbReference type="InterPro" id="IPR015421">
    <property type="entry name" value="PyrdxlP-dep_Trfase_major"/>
</dbReference>
<gene>
    <name evidence="7" type="ORF">BXZ70DRAFT_483168</name>
</gene>
<evidence type="ECO:0000256" key="3">
    <source>
        <dbReference type="ARBA" id="ARBA00022576"/>
    </source>
</evidence>
<evidence type="ECO:0000313" key="7">
    <source>
        <dbReference type="EMBL" id="KAH8091377.1"/>
    </source>
</evidence>
<dbReference type="GO" id="GO:0006520">
    <property type="term" value="P:amino acid metabolic process"/>
    <property type="evidence" value="ECO:0007669"/>
    <property type="project" value="InterPro"/>
</dbReference>
<dbReference type="Proteomes" id="UP000813824">
    <property type="component" value="Unassembled WGS sequence"/>
</dbReference>
<evidence type="ECO:0000256" key="4">
    <source>
        <dbReference type="ARBA" id="ARBA00022679"/>
    </source>
</evidence>
<dbReference type="EMBL" id="JAEVFJ010000036">
    <property type="protein sequence ID" value="KAH8091377.1"/>
    <property type="molecule type" value="Genomic_DNA"/>
</dbReference>
<protein>
    <submittedName>
        <fullName evidence="7">PLP-dependent transferase</fullName>
    </submittedName>
</protein>
<sequence length="378" mass="41396">MSQGVPGTPPPKLFLDTLARVSADPRNCGYAENVGERSLREAVVQEMKVAYGGADGNGEVDVTAEDVAITAGCNLAFFASAMAVAEKGDEVILPVPWYFNHEMTLTSLGIKIVTLQTSPERAFQPSPEDCERLITPKTKAIVLVTPNNPTGAIYPPSLIASFAKLAHAHKIALILDETYRDFLNSAHLPPHHLFSKSSVILPTDWSWRSTIIHLFSFSKSYCIPGHRVGLICASSSLIPQLNKALDNIQICAPRPPQLALASVLPQLRPFVKDVAGALERRHTLFKDSLPSRWKVGAQGGYYAFVQHPFKGVDAMVVCERLAKEMGVVCLPAGFFGPVGEGGERWVRFSVANVDDERVRLVCERLKESEETFGWEIES</sequence>
<evidence type="ECO:0000256" key="5">
    <source>
        <dbReference type="ARBA" id="ARBA00022898"/>
    </source>
</evidence>
<dbReference type="PANTHER" id="PTHR46383:SF1">
    <property type="entry name" value="ASPARTATE AMINOTRANSFERASE"/>
    <property type="match status" value="1"/>
</dbReference>
<keyword evidence="5" id="KW-0663">Pyridoxal phosphate</keyword>
<dbReference type="AlphaFoldDB" id="A0A8K0XLL9"/>
<dbReference type="Gene3D" id="3.40.640.10">
    <property type="entry name" value="Type I PLP-dependent aspartate aminotransferase-like (Major domain)"/>
    <property type="match status" value="1"/>
</dbReference>
<name>A0A8K0XLL9_9AGAR</name>
<dbReference type="InterPro" id="IPR015424">
    <property type="entry name" value="PyrdxlP-dep_Trfase"/>
</dbReference>
<dbReference type="PANTHER" id="PTHR46383">
    <property type="entry name" value="ASPARTATE AMINOTRANSFERASE"/>
    <property type="match status" value="1"/>
</dbReference>
<reference evidence="7" key="1">
    <citation type="journal article" date="2021" name="New Phytol.">
        <title>Evolutionary innovations through gain and loss of genes in the ectomycorrhizal Boletales.</title>
        <authorList>
            <person name="Wu G."/>
            <person name="Miyauchi S."/>
            <person name="Morin E."/>
            <person name="Kuo A."/>
            <person name="Drula E."/>
            <person name="Varga T."/>
            <person name="Kohler A."/>
            <person name="Feng B."/>
            <person name="Cao Y."/>
            <person name="Lipzen A."/>
            <person name="Daum C."/>
            <person name="Hundley H."/>
            <person name="Pangilinan J."/>
            <person name="Johnson J."/>
            <person name="Barry K."/>
            <person name="LaButti K."/>
            <person name="Ng V."/>
            <person name="Ahrendt S."/>
            <person name="Min B."/>
            <person name="Choi I.G."/>
            <person name="Park H."/>
            <person name="Plett J.M."/>
            <person name="Magnuson J."/>
            <person name="Spatafora J.W."/>
            <person name="Nagy L.G."/>
            <person name="Henrissat B."/>
            <person name="Grigoriev I.V."/>
            <person name="Yang Z.L."/>
            <person name="Xu J."/>
            <person name="Martin F.M."/>
        </authorList>
    </citation>
    <scope>NUCLEOTIDE SEQUENCE</scope>
    <source>
        <strain evidence="7">KKN 215</strain>
    </source>
</reference>
<dbReference type="OrthoDB" id="7042322at2759"/>
<feature type="domain" description="Aminotransferase class I/classII large" evidence="6">
    <location>
        <begin position="15"/>
        <end position="365"/>
    </location>
</feature>
<proteinExistence type="inferred from homology"/>
<evidence type="ECO:0000256" key="2">
    <source>
        <dbReference type="ARBA" id="ARBA00007441"/>
    </source>
</evidence>
<dbReference type="SUPFAM" id="SSF53383">
    <property type="entry name" value="PLP-dependent transferases"/>
    <property type="match status" value="1"/>
</dbReference>
<keyword evidence="4 7" id="KW-0808">Transferase</keyword>
<keyword evidence="8" id="KW-1185">Reference proteome</keyword>
<dbReference type="GO" id="GO:0008483">
    <property type="term" value="F:transaminase activity"/>
    <property type="evidence" value="ECO:0007669"/>
    <property type="project" value="UniProtKB-KW"/>
</dbReference>
<evidence type="ECO:0000313" key="8">
    <source>
        <dbReference type="Proteomes" id="UP000813824"/>
    </source>
</evidence>
<organism evidence="7 8">
    <name type="scientific">Cristinia sonorae</name>
    <dbReference type="NCBI Taxonomy" id="1940300"/>
    <lineage>
        <taxon>Eukaryota</taxon>
        <taxon>Fungi</taxon>
        <taxon>Dikarya</taxon>
        <taxon>Basidiomycota</taxon>
        <taxon>Agaricomycotina</taxon>
        <taxon>Agaricomycetes</taxon>
        <taxon>Agaricomycetidae</taxon>
        <taxon>Agaricales</taxon>
        <taxon>Pleurotineae</taxon>
        <taxon>Stephanosporaceae</taxon>
        <taxon>Cristinia</taxon>
    </lineage>
</organism>
<dbReference type="NCBIfam" id="NF005732">
    <property type="entry name" value="PRK07550.1"/>
    <property type="match status" value="1"/>
</dbReference>
<comment type="similarity">
    <text evidence="2">Belongs to the class-I pyridoxal-phosphate-dependent aminotransferase family.</text>
</comment>
<dbReference type="GO" id="GO:0030170">
    <property type="term" value="F:pyridoxal phosphate binding"/>
    <property type="evidence" value="ECO:0007669"/>
    <property type="project" value="InterPro"/>
</dbReference>
<dbReference type="Pfam" id="PF00155">
    <property type="entry name" value="Aminotran_1_2"/>
    <property type="match status" value="1"/>
</dbReference>
<dbReference type="CDD" id="cd00609">
    <property type="entry name" value="AAT_like"/>
    <property type="match status" value="1"/>
</dbReference>
<dbReference type="InterPro" id="IPR004839">
    <property type="entry name" value="Aminotransferase_I/II_large"/>
</dbReference>
<comment type="caution">
    <text evidence="7">The sequence shown here is derived from an EMBL/GenBank/DDBJ whole genome shotgun (WGS) entry which is preliminary data.</text>
</comment>
<dbReference type="InterPro" id="IPR050596">
    <property type="entry name" value="AspAT/PAT-like"/>
</dbReference>
<evidence type="ECO:0000259" key="6">
    <source>
        <dbReference type="Pfam" id="PF00155"/>
    </source>
</evidence>
<keyword evidence="3" id="KW-0032">Aminotransferase</keyword>
<evidence type="ECO:0000256" key="1">
    <source>
        <dbReference type="ARBA" id="ARBA00001933"/>
    </source>
</evidence>
<accession>A0A8K0XLL9</accession>